<dbReference type="EMBL" id="KZ293695">
    <property type="protein sequence ID" value="PBK84799.1"/>
    <property type="molecule type" value="Genomic_DNA"/>
</dbReference>
<proteinExistence type="predicted"/>
<gene>
    <name evidence="1" type="ORF">ARMGADRAFT_1131652</name>
</gene>
<protein>
    <submittedName>
        <fullName evidence="1">Uncharacterized protein</fullName>
    </submittedName>
</protein>
<dbReference type="AlphaFoldDB" id="A0A2H3CNZ6"/>
<name>A0A2H3CNZ6_ARMGA</name>
<dbReference type="Proteomes" id="UP000217790">
    <property type="component" value="Unassembled WGS sequence"/>
</dbReference>
<accession>A0A2H3CNZ6</accession>
<keyword evidence="2" id="KW-1185">Reference proteome</keyword>
<feature type="non-terminal residue" evidence="1">
    <location>
        <position position="88"/>
    </location>
</feature>
<evidence type="ECO:0000313" key="1">
    <source>
        <dbReference type="EMBL" id="PBK84799.1"/>
    </source>
</evidence>
<organism evidence="1 2">
    <name type="scientific">Armillaria gallica</name>
    <name type="common">Bulbous honey fungus</name>
    <name type="synonym">Armillaria bulbosa</name>
    <dbReference type="NCBI Taxonomy" id="47427"/>
    <lineage>
        <taxon>Eukaryota</taxon>
        <taxon>Fungi</taxon>
        <taxon>Dikarya</taxon>
        <taxon>Basidiomycota</taxon>
        <taxon>Agaricomycotina</taxon>
        <taxon>Agaricomycetes</taxon>
        <taxon>Agaricomycetidae</taxon>
        <taxon>Agaricales</taxon>
        <taxon>Marasmiineae</taxon>
        <taxon>Physalacriaceae</taxon>
        <taxon>Armillaria</taxon>
    </lineage>
</organism>
<sequence>MRDEENYLLHHEEVVKKTDPSLAYQMYQYRLQRSRFHDLHLQRFCGLHLVLAKMGYTKSFSVGEAEARVGMVLDLPSVNSEAQDEDYV</sequence>
<evidence type="ECO:0000313" key="2">
    <source>
        <dbReference type="Proteomes" id="UP000217790"/>
    </source>
</evidence>
<dbReference type="OrthoDB" id="2676448at2759"/>
<reference evidence="2" key="1">
    <citation type="journal article" date="2017" name="Nat. Ecol. Evol.">
        <title>Genome expansion and lineage-specific genetic innovations in the forest pathogenic fungi Armillaria.</title>
        <authorList>
            <person name="Sipos G."/>
            <person name="Prasanna A.N."/>
            <person name="Walter M.C."/>
            <person name="O'Connor E."/>
            <person name="Balint B."/>
            <person name="Krizsan K."/>
            <person name="Kiss B."/>
            <person name="Hess J."/>
            <person name="Varga T."/>
            <person name="Slot J."/>
            <person name="Riley R."/>
            <person name="Boka B."/>
            <person name="Rigling D."/>
            <person name="Barry K."/>
            <person name="Lee J."/>
            <person name="Mihaltcheva S."/>
            <person name="LaButti K."/>
            <person name="Lipzen A."/>
            <person name="Waldron R."/>
            <person name="Moloney N.M."/>
            <person name="Sperisen C."/>
            <person name="Kredics L."/>
            <person name="Vagvoelgyi C."/>
            <person name="Patrignani A."/>
            <person name="Fitzpatrick D."/>
            <person name="Nagy I."/>
            <person name="Doyle S."/>
            <person name="Anderson J.B."/>
            <person name="Grigoriev I.V."/>
            <person name="Gueldener U."/>
            <person name="Muensterkoetter M."/>
            <person name="Nagy L.G."/>
        </authorList>
    </citation>
    <scope>NUCLEOTIDE SEQUENCE [LARGE SCALE GENOMIC DNA]</scope>
    <source>
        <strain evidence="2">Ar21-2</strain>
    </source>
</reference>
<dbReference type="InParanoid" id="A0A2H3CNZ6"/>